<dbReference type="InterPro" id="IPR005133">
    <property type="entry name" value="PhaG_MnhG_YufB"/>
</dbReference>
<evidence type="ECO:0000313" key="3">
    <source>
        <dbReference type="Proteomes" id="UP000321197"/>
    </source>
</evidence>
<feature type="transmembrane region" description="Helical" evidence="1">
    <location>
        <begin position="62"/>
        <end position="83"/>
    </location>
</feature>
<dbReference type="EMBL" id="BJXL01000078">
    <property type="protein sequence ID" value="GEM84113.1"/>
    <property type="molecule type" value="Genomic_DNA"/>
</dbReference>
<keyword evidence="1" id="KW-1133">Transmembrane helix</keyword>
<feature type="transmembrane region" description="Helical" evidence="1">
    <location>
        <begin position="37"/>
        <end position="56"/>
    </location>
</feature>
<protein>
    <submittedName>
        <fullName evidence="2">Na+/H+ antiporter subunit G</fullName>
    </submittedName>
</protein>
<dbReference type="PANTHER" id="PTHR34703:SF1">
    <property type="entry name" value="ANTIPORTER SUBUNIT MNHG2-RELATED"/>
    <property type="match status" value="1"/>
</dbReference>
<keyword evidence="1" id="KW-0812">Transmembrane</keyword>
<name>A0A511R3C0_9DEIN</name>
<keyword evidence="1" id="KW-0472">Membrane</keyword>
<sequence>MVDVLVYALVSVGIFFLFIAAIGVVRMPDLYNRMHATSKAGTLGVGLILVAVAVFYQELSVAARALSALAFIILTAPVAAHALGRAAYLSGVKPCRDTYIDELAGHYQKNHKLESIEKPAPKSPPESNA</sequence>
<dbReference type="RefSeq" id="WP_119341635.1">
    <property type="nucleotide sequence ID" value="NZ_BJXL01000078.1"/>
</dbReference>
<proteinExistence type="predicted"/>
<dbReference type="GO" id="GO:0015385">
    <property type="term" value="F:sodium:proton antiporter activity"/>
    <property type="evidence" value="ECO:0007669"/>
    <property type="project" value="TreeGrafter"/>
</dbReference>
<evidence type="ECO:0000256" key="1">
    <source>
        <dbReference type="SAM" id="Phobius"/>
    </source>
</evidence>
<dbReference type="PANTHER" id="PTHR34703">
    <property type="entry name" value="ANTIPORTER SUBUNIT MNHG2-RELATED"/>
    <property type="match status" value="1"/>
</dbReference>
<dbReference type="Pfam" id="PF03334">
    <property type="entry name" value="PhaG_MnhG_YufB"/>
    <property type="match status" value="1"/>
</dbReference>
<comment type="caution">
    <text evidence="2">The sequence shown here is derived from an EMBL/GenBank/DDBJ whole genome shotgun (WGS) entry which is preliminary data.</text>
</comment>
<accession>A0A511R3C0</accession>
<dbReference type="Proteomes" id="UP000321197">
    <property type="component" value="Unassembled WGS sequence"/>
</dbReference>
<dbReference type="OrthoDB" id="9806575at2"/>
<dbReference type="NCBIfam" id="NF009314">
    <property type="entry name" value="PRK12674.1-2"/>
    <property type="match status" value="1"/>
</dbReference>
<feature type="transmembrane region" description="Helical" evidence="1">
    <location>
        <begin position="6"/>
        <end position="25"/>
    </location>
</feature>
<organism evidence="2 3">
    <name type="scientific">Meiothermus hypogaeus NBRC 106114</name>
    <dbReference type="NCBI Taxonomy" id="1227553"/>
    <lineage>
        <taxon>Bacteria</taxon>
        <taxon>Thermotogati</taxon>
        <taxon>Deinococcota</taxon>
        <taxon>Deinococci</taxon>
        <taxon>Thermales</taxon>
        <taxon>Thermaceae</taxon>
        <taxon>Meiothermus</taxon>
    </lineage>
</organism>
<reference evidence="2 3" key="1">
    <citation type="submission" date="2019-07" db="EMBL/GenBank/DDBJ databases">
        <title>Whole genome shotgun sequence of Meiothermus hypogaeus NBRC 106114.</title>
        <authorList>
            <person name="Hosoyama A."/>
            <person name="Uohara A."/>
            <person name="Ohji S."/>
            <person name="Ichikawa N."/>
        </authorList>
    </citation>
    <scope>NUCLEOTIDE SEQUENCE [LARGE SCALE GENOMIC DNA]</scope>
    <source>
        <strain evidence="2 3">NBRC 106114</strain>
    </source>
</reference>
<gene>
    <name evidence="2" type="primary">shaG</name>
    <name evidence="2" type="ORF">MHY01S_22790</name>
</gene>
<dbReference type="AlphaFoldDB" id="A0A511R3C0"/>
<dbReference type="NCBIfam" id="TIGR01300">
    <property type="entry name" value="CPA3_mnhG_phaG"/>
    <property type="match status" value="1"/>
</dbReference>
<evidence type="ECO:0000313" key="2">
    <source>
        <dbReference type="EMBL" id="GEM84113.1"/>
    </source>
</evidence>